<reference evidence="1 2" key="1">
    <citation type="submission" date="2017-09" db="EMBL/GenBank/DDBJ databases">
        <title>WGS assembly of Aquilegia coerulea Goldsmith.</title>
        <authorList>
            <person name="Hodges S."/>
            <person name="Kramer E."/>
            <person name="Nordborg M."/>
            <person name="Tomkins J."/>
            <person name="Borevitz J."/>
            <person name="Derieg N."/>
            <person name="Yan J."/>
            <person name="Mihaltcheva S."/>
            <person name="Hayes R.D."/>
            <person name="Rokhsar D."/>
        </authorList>
    </citation>
    <scope>NUCLEOTIDE SEQUENCE [LARGE SCALE GENOMIC DNA]</scope>
    <source>
        <strain evidence="2">cv. Goldsmith</strain>
    </source>
</reference>
<dbReference type="AlphaFoldDB" id="A0A2G5ENN0"/>
<gene>
    <name evidence="1" type="ORF">AQUCO_00600223v1</name>
</gene>
<dbReference type="EMBL" id="KZ305023">
    <property type="protein sequence ID" value="PIA57339.1"/>
    <property type="molecule type" value="Genomic_DNA"/>
</dbReference>
<evidence type="ECO:0000313" key="2">
    <source>
        <dbReference type="Proteomes" id="UP000230069"/>
    </source>
</evidence>
<organism evidence="1 2">
    <name type="scientific">Aquilegia coerulea</name>
    <name type="common">Rocky mountain columbine</name>
    <dbReference type="NCBI Taxonomy" id="218851"/>
    <lineage>
        <taxon>Eukaryota</taxon>
        <taxon>Viridiplantae</taxon>
        <taxon>Streptophyta</taxon>
        <taxon>Embryophyta</taxon>
        <taxon>Tracheophyta</taxon>
        <taxon>Spermatophyta</taxon>
        <taxon>Magnoliopsida</taxon>
        <taxon>Ranunculales</taxon>
        <taxon>Ranunculaceae</taxon>
        <taxon>Thalictroideae</taxon>
        <taxon>Aquilegia</taxon>
    </lineage>
</organism>
<evidence type="ECO:0000313" key="1">
    <source>
        <dbReference type="EMBL" id="PIA57339.1"/>
    </source>
</evidence>
<sequence length="78" mass="9032">MSSIISTNHTHDIFEFRNKKDLVFRLNCARCLDKLVMITWPFSTRGKYIESCMCLTKIMHINVSSFSKNSQVMGDVLV</sequence>
<keyword evidence="2" id="KW-1185">Reference proteome</keyword>
<protein>
    <submittedName>
        <fullName evidence="1">Uncharacterized protein</fullName>
    </submittedName>
</protein>
<dbReference type="InParanoid" id="A0A2G5ENN0"/>
<name>A0A2G5ENN0_AQUCA</name>
<accession>A0A2G5ENN0</accession>
<dbReference type="Proteomes" id="UP000230069">
    <property type="component" value="Unassembled WGS sequence"/>
</dbReference>
<proteinExistence type="predicted"/>